<organism evidence="3 4">
    <name type="scientific">Actinoplanes sandaracinus</name>
    <dbReference type="NCBI Taxonomy" id="3045177"/>
    <lineage>
        <taxon>Bacteria</taxon>
        <taxon>Bacillati</taxon>
        <taxon>Actinomycetota</taxon>
        <taxon>Actinomycetes</taxon>
        <taxon>Micromonosporales</taxon>
        <taxon>Micromonosporaceae</taxon>
        <taxon>Actinoplanes</taxon>
    </lineage>
</organism>
<sequence length="120" mass="12798">MMLGVHEGEEPGATPLPSGVVTTEEGDRLTITISTDLDCGTGPGLYARLRDLVVITRARLITMDIAGVDFCDCAGARVLAAIHRLASDQGIDCRLRGPRPHVVWLLQTLDAGYLTAPEAE</sequence>
<dbReference type="RefSeq" id="WP_282766230.1">
    <property type="nucleotide sequence ID" value="NZ_JASCTH010000037.1"/>
</dbReference>
<dbReference type="SUPFAM" id="SSF52091">
    <property type="entry name" value="SpoIIaa-like"/>
    <property type="match status" value="1"/>
</dbReference>
<keyword evidence="4" id="KW-1185">Reference proteome</keyword>
<dbReference type="Gene3D" id="3.30.750.24">
    <property type="entry name" value="STAS domain"/>
    <property type="match status" value="1"/>
</dbReference>
<accession>A0ABT6WYJ5</accession>
<feature type="region of interest" description="Disordered" evidence="1">
    <location>
        <begin position="1"/>
        <end position="20"/>
    </location>
</feature>
<evidence type="ECO:0000313" key="4">
    <source>
        <dbReference type="Proteomes" id="UP001241758"/>
    </source>
</evidence>
<protein>
    <submittedName>
        <fullName evidence="3">STAS domain-containing protein</fullName>
    </submittedName>
</protein>
<dbReference type="EMBL" id="JASCTH010000037">
    <property type="protein sequence ID" value="MDI6104806.1"/>
    <property type="molecule type" value="Genomic_DNA"/>
</dbReference>
<reference evidence="3 4" key="1">
    <citation type="submission" date="2023-05" db="EMBL/GenBank/DDBJ databases">
        <title>Actinoplanes sp. NEAU-A12 genome sequencing.</title>
        <authorList>
            <person name="Wang Z.-S."/>
        </authorList>
    </citation>
    <scope>NUCLEOTIDE SEQUENCE [LARGE SCALE GENOMIC DNA]</scope>
    <source>
        <strain evidence="3 4">NEAU-A12</strain>
    </source>
</reference>
<name>A0ABT6WYJ5_9ACTN</name>
<comment type="caution">
    <text evidence="3">The sequence shown here is derived from an EMBL/GenBank/DDBJ whole genome shotgun (WGS) entry which is preliminary data.</text>
</comment>
<gene>
    <name evidence="3" type="ORF">QLQ12_40075</name>
</gene>
<dbReference type="InterPro" id="IPR002645">
    <property type="entry name" value="STAS_dom"/>
</dbReference>
<dbReference type="PROSITE" id="PS50801">
    <property type="entry name" value="STAS"/>
    <property type="match status" value="1"/>
</dbReference>
<evidence type="ECO:0000256" key="1">
    <source>
        <dbReference type="SAM" id="MobiDB-lite"/>
    </source>
</evidence>
<proteinExistence type="predicted"/>
<dbReference type="Pfam" id="PF01740">
    <property type="entry name" value="STAS"/>
    <property type="match status" value="1"/>
</dbReference>
<feature type="domain" description="STAS" evidence="2">
    <location>
        <begin position="18"/>
        <end position="120"/>
    </location>
</feature>
<evidence type="ECO:0000313" key="3">
    <source>
        <dbReference type="EMBL" id="MDI6104806.1"/>
    </source>
</evidence>
<dbReference type="InterPro" id="IPR036513">
    <property type="entry name" value="STAS_dom_sf"/>
</dbReference>
<evidence type="ECO:0000259" key="2">
    <source>
        <dbReference type="PROSITE" id="PS50801"/>
    </source>
</evidence>
<dbReference type="CDD" id="cd07043">
    <property type="entry name" value="STAS_anti-anti-sigma_factors"/>
    <property type="match status" value="1"/>
</dbReference>
<dbReference type="Proteomes" id="UP001241758">
    <property type="component" value="Unassembled WGS sequence"/>
</dbReference>